<feature type="transmembrane region" description="Helical" evidence="1">
    <location>
        <begin position="16"/>
        <end position="49"/>
    </location>
</feature>
<proteinExistence type="predicted"/>
<keyword evidence="1" id="KW-0472">Membrane</keyword>
<dbReference type="OrthoDB" id="2236717at2"/>
<dbReference type="Proteomes" id="UP000198604">
    <property type="component" value="Unassembled WGS sequence"/>
</dbReference>
<reference evidence="3" key="1">
    <citation type="submission" date="2015-03" db="EMBL/GenBank/DDBJ databases">
        <authorList>
            <person name="Urmite Genomes"/>
        </authorList>
    </citation>
    <scope>NUCLEOTIDE SEQUENCE [LARGE SCALE GENOMIC DNA]</scope>
    <source>
        <strain evidence="3">FF10</strain>
    </source>
</reference>
<evidence type="ECO:0000256" key="1">
    <source>
        <dbReference type="SAM" id="Phobius"/>
    </source>
</evidence>
<protein>
    <submittedName>
        <fullName evidence="2">Membrane protein</fullName>
    </submittedName>
</protein>
<evidence type="ECO:0000313" key="2">
    <source>
        <dbReference type="EMBL" id="CQR25929.1"/>
    </source>
</evidence>
<dbReference type="EMBL" id="CTEN01000005">
    <property type="protein sequence ID" value="CQR25929.1"/>
    <property type="molecule type" value="Genomic_DNA"/>
</dbReference>
<keyword evidence="3" id="KW-1185">Reference proteome</keyword>
<accession>A0A0E4H9D2</accession>
<dbReference type="AlphaFoldDB" id="A0A0E4H9D2"/>
<sequence length="282" mass="32779">MARKPYYSKNKQNTGVMAIFGLIFFFFLISNLLPLLIMGGIGLGTYYLITQKSRKQKKLAHNQLLLLESNLQSSAQEMQTLGQLLDQQNYLKFEVSAKNMLQKLHSYSYVVYSIQKYIDFQDFNRISQKINSQTSAIQTELKKLRISPDSQPASSEEEIILRMAPEIIQPYRNIQNDHSQILEKIKETDNPSELEALHSISMKRFRDILDGYLKIKASPKDYYNAEERLKQAKEALLQFDLDLDETLRKLNESQLQDFEISLRMMNARQSNQKDAPNSSDIY</sequence>
<evidence type="ECO:0000313" key="3">
    <source>
        <dbReference type="Proteomes" id="UP000198604"/>
    </source>
</evidence>
<name>A0A0E4H9D2_9STRE</name>
<gene>
    <name evidence="2" type="ORF">BN1356_02274</name>
</gene>
<keyword evidence="1" id="KW-1133">Transmembrane helix</keyword>
<keyword evidence="1" id="KW-0812">Transmembrane</keyword>
<dbReference type="RefSeq" id="WP_093651444.1">
    <property type="nucleotide sequence ID" value="NZ_CTEN01000005.1"/>
</dbReference>
<organism evidence="2 3">
    <name type="scientific">Streptococcus varani</name>
    <dbReference type="NCBI Taxonomy" id="1608583"/>
    <lineage>
        <taxon>Bacteria</taxon>
        <taxon>Bacillati</taxon>
        <taxon>Bacillota</taxon>
        <taxon>Bacilli</taxon>
        <taxon>Lactobacillales</taxon>
        <taxon>Streptococcaceae</taxon>
        <taxon>Streptococcus</taxon>
    </lineage>
</organism>
<dbReference type="STRING" id="1608583.BN1356_02274"/>